<evidence type="ECO:0000313" key="1">
    <source>
        <dbReference type="EMBL" id="MBK1791696.1"/>
    </source>
</evidence>
<proteinExistence type="predicted"/>
<keyword evidence="2" id="KW-1185">Reference proteome</keyword>
<name>A0A8J7SKG2_9BACT</name>
<accession>A0A8J7SKG2</accession>
<sequence>MKVPRYIVAISCTAVAAMSWTLGTMQYDFLAKPTPRQLAQAAEEWKGEHLSKQLPAVVYNPAALAPITLQNDKSKKKQNQILLGDLSTPPPLNFYANQKNFGPVAMRQLAKRLEKLGYQQQALLAYERILDSCDSDKKQRAKAIDAIEAISGEVKYINPQGSKPIGLTIHVGTPMENSKDLKREIEHLGQEISLRSGQTLSFKSDIIVSPAPPPAVLTHPETGEPLPPPPIAMALWLSRDDRFDAETPPVAMMMPRDQPELLKQIIKDAVYDSSQRQLSTNANFIVPAKREQLPAGQAPFDQMTRALWLELGTSLQGREIPKVMVVEEDDEEDDE</sequence>
<comment type="caution">
    <text evidence="1">The sequence shown here is derived from an EMBL/GenBank/DDBJ whole genome shotgun (WGS) entry which is preliminary data.</text>
</comment>
<dbReference type="EMBL" id="JAENIM010000041">
    <property type="protein sequence ID" value="MBK1791696.1"/>
    <property type="molecule type" value="Genomic_DNA"/>
</dbReference>
<gene>
    <name evidence="1" type="ORF">JIN82_11085</name>
</gene>
<dbReference type="RefSeq" id="WP_200311715.1">
    <property type="nucleotide sequence ID" value="NZ_JAENIM010000041.1"/>
</dbReference>
<reference evidence="1" key="1">
    <citation type="submission" date="2021-01" db="EMBL/GenBank/DDBJ databases">
        <title>Modified the classification status of verrucomicrobia.</title>
        <authorList>
            <person name="Feng X."/>
        </authorList>
    </citation>
    <scope>NUCLEOTIDE SEQUENCE</scope>
    <source>
        <strain evidence="1">_KCTC 22039</strain>
    </source>
</reference>
<protein>
    <submittedName>
        <fullName evidence="1">Uncharacterized protein</fullName>
    </submittedName>
</protein>
<dbReference type="Proteomes" id="UP000624703">
    <property type="component" value="Unassembled WGS sequence"/>
</dbReference>
<evidence type="ECO:0000313" key="2">
    <source>
        <dbReference type="Proteomes" id="UP000624703"/>
    </source>
</evidence>
<dbReference type="AlphaFoldDB" id="A0A8J7SKG2"/>
<organism evidence="1 2">
    <name type="scientific">Persicirhabdus sediminis</name>
    <dbReference type="NCBI Taxonomy" id="454144"/>
    <lineage>
        <taxon>Bacteria</taxon>
        <taxon>Pseudomonadati</taxon>
        <taxon>Verrucomicrobiota</taxon>
        <taxon>Verrucomicrobiia</taxon>
        <taxon>Verrucomicrobiales</taxon>
        <taxon>Verrucomicrobiaceae</taxon>
        <taxon>Persicirhabdus</taxon>
    </lineage>
</organism>